<feature type="non-terminal residue" evidence="2">
    <location>
        <position position="1"/>
    </location>
</feature>
<feature type="region of interest" description="Disordered" evidence="1">
    <location>
        <begin position="695"/>
        <end position="714"/>
    </location>
</feature>
<keyword evidence="2" id="KW-0808">Transferase</keyword>
<proteinExistence type="predicted"/>
<dbReference type="EMBL" id="VUJU01007634">
    <property type="protein sequence ID" value="KAF0742768.1"/>
    <property type="molecule type" value="Genomic_DNA"/>
</dbReference>
<evidence type="ECO:0000313" key="2">
    <source>
        <dbReference type="EMBL" id="KAF0742768.1"/>
    </source>
</evidence>
<feature type="non-terminal residue" evidence="2">
    <location>
        <position position="1025"/>
    </location>
</feature>
<evidence type="ECO:0000256" key="1">
    <source>
        <dbReference type="SAM" id="MobiDB-lite"/>
    </source>
</evidence>
<keyword evidence="3" id="KW-1185">Reference proteome</keyword>
<dbReference type="OrthoDB" id="10055366at2759"/>
<feature type="region of interest" description="Disordered" evidence="1">
    <location>
        <begin position="721"/>
        <end position="754"/>
    </location>
</feature>
<dbReference type="Proteomes" id="UP000478052">
    <property type="component" value="Unassembled WGS sequence"/>
</dbReference>
<gene>
    <name evidence="2" type="ORF">FWK35_00035421</name>
</gene>
<keyword evidence="2" id="KW-0489">Methyltransferase</keyword>
<protein>
    <submittedName>
        <fullName evidence="2">mRNA cap guanine-N7 methyltransferase</fullName>
    </submittedName>
</protein>
<accession>A0A6G0XQS2</accession>
<organism evidence="2 3">
    <name type="scientific">Aphis craccivora</name>
    <name type="common">Cowpea aphid</name>
    <dbReference type="NCBI Taxonomy" id="307492"/>
    <lineage>
        <taxon>Eukaryota</taxon>
        <taxon>Metazoa</taxon>
        <taxon>Ecdysozoa</taxon>
        <taxon>Arthropoda</taxon>
        <taxon>Hexapoda</taxon>
        <taxon>Insecta</taxon>
        <taxon>Pterygota</taxon>
        <taxon>Neoptera</taxon>
        <taxon>Paraneoptera</taxon>
        <taxon>Hemiptera</taxon>
        <taxon>Sternorrhyncha</taxon>
        <taxon>Aphidomorpha</taxon>
        <taxon>Aphidoidea</taxon>
        <taxon>Aphididae</taxon>
        <taxon>Aphidini</taxon>
        <taxon>Aphis</taxon>
        <taxon>Aphis</taxon>
    </lineage>
</organism>
<feature type="compositionally biased region" description="Polar residues" evidence="1">
    <location>
        <begin position="695"/>
        <end position="709"/>
    </location>
</feature>
<dbReference type="GO" id="GO:0032259">
    <property type="term" value="P:methylation"/>
    <property type="evidence" value="ECO:0007669"/>
    <property type="project" value="UniProtKB-KW"/>
</dbReference>
<comment type="caution">
    <text evidence="2">The sequence shown here is derived from an EMBL/GenBank/DDBJ whole genome shotgun (WGS) entry which is preliminary data.</text>
</comment>
<dbReference type="AlphaFoldDB" id="A0A6G0XQS2"/>
<reference evidence="2 3" key="1">
    <citation type="submission" date="2019-08" db="EMBL/GenBank/DDBJ databases">
        <title>Whole genome of Aphis craccivora.</title>
        <authorList>
            <person name="Voronova N.V."/>
            <person name="Shulinski R.S."/>
            <person name="Bandarenka Y.V."/>
            <person name="Zhorov D.G."/>
            <person name="Warner D."/>
        </authorList>
    </citation>
    <scope>NUCLEOTIDE SEQUENCE [LARGE SCALE GENOMIC DNA]</scope>
    <source>
        <strain evidence="2">180601</strain>
        <tissue evidence="2">Whole Body</tissue>
    </source>
</reference>
<feature type="compositionally biased region" description="Polar residues" evidence="1">
    <location>
        <begin position="722"/>
        <end position="753"/>
    </location>
</feature>
<name>A0A6G0XQS2_APHCR</name>
<evidence type="ECO:0000313" key="3">
    <source>
        <dbReference type="Proteomes" id="UP000478052"/>
    </source>
</evidence>
<dbReference type="GO" id="GO:0008168">
    <property type="term" value="F:methyltransferase activity"/>
    <property type="evidence" value="ECO:0007669"/>
    <property type="project" value="UniProtKB-KW"/>
</dbReference>
<sequence length="1025" mass="117840">VKRGRKALVNPDDVFKVLEKYKHCIFENGVQKGLTDSIWDTLTKELEYKIPRKTLYISILKDSHSYKTKLLDLPINEKSYKPEHESETQSTDSDYEVEKYSNDYSIKDIKKKKFKLTISYKSYCKMEPKKVLYKNKNGVRAYNVFKQNAWSDIINDHFLKKYKLPCNFVYKHCKVNIDSSRSSHFLIFDAVCKDCNNSLRGWSDTEPQKGCSLEIKMLTRDTRGQELKHNTKRHLKGLKRKIVAKQMVTDIASNWRRNQASLFQFDRTSPPNLYHQGVLRKAKQEYKDKTLGITVKCPIYSLVELKHSQFATSIHFIGIDPLLVHYWSQFQIIIYKDMNKKYSKLSIDATGGVVKKIKRTSMNLLSAHIFVYEAVVSTEYGQLPVCQMISEKQDTLTIATWLLQWLRCGVKVPNEVVCDYSTALLGAIIRAFCELNMRTYVSQCFDLLVGKCGIPPNCYVRIDVAHMMKIFSQIPSLKGVQNRNLKHFYVRCLRILLTCTAFDDFTITLKEILTVVMSETDGWVESTVKTPSELSRLSLLSKIKGINTDFLNQEDRIINDDINIIFEDSEEEENGPYLNAIEDYLKDIEEFAIKQSKVKGDRISAYFIPSLSKVILRLCKHFLLWSSVMTNIFQSPNPIASSASVESDFGDLKKRILRFEVKPMTADRFIATHLNALDSSSKLFRSKQLRYNGNSVSASLDSNEPTTNIVEEKNDNKYYIENASSPASPHGTQQNSKELNISESPDGSKNFSNKLEHDINNDIQSSSSSIDSLDAFENWKGQGKSDVPKLIIKNKDVPKKRLTTYMDPTPEIDRNKFLIYNTCPFDSVAVIIAMAYTDIRSYKIFVDSNENKMLLFCKSLALNGPNRQIYIDRLEILKPCFQETENLTNIKVINTECNVSFIVTKLLQNAPSAIENICCSNINCTDKQISSPSIILRFKSNGFNSIQEQILMQHLFIETDVYAGNNLFGLEDFPAKLNIIDQEYILYGIVAYHSNHYVAHLRRSENKWETHNDLVKKIKTHTQSK</sequence>